<dbReference type="NCBIfam" id="NF005752">
    <property type="entry name" value="PRK07576.1"/>
    <property type="match status" value="1"/>
</dbReference>
<dbReference type="PANTHER" id="PTHR43296">
    <property type="entry name" value="PEROXISOMAL 2,4-DIENOYL-COA REDUCTASE"/>
    <property type="match status" value="1"/>
</dbReference>
<dbReference type="PANTHER" id="PTHR43296:SF2">
    <property type="entry name" value="PEROXISOMAL 2,4-DIENOYL-COA REDUCTASE [(3E)-ENOYL-COA-PRODUCING]"/>
    <property type="match status" value="1"/>
</dbReference>
<keyword evidence="2" id="KW-0560">Oxidoreductase</keyword>
<dbReference type="InterPro" id="IPR002347">
    <property type="entry name" value="SDR_fam"/>
</dbReference>
<keyword evidence="1" id="KW-0521">NADP</keyword>
<dbReference type="Gene3D" id="3.40.50.720">
    <property type="entry name" value="NAD(P)-binding Rossmann-like Domain"/>
    <property type="match status" value="1"/>
</dbReference>
<dbReference type="Proteomes" id="UP001595615">
    <property type="component" value="Unassembled WGS sequence"/>
</dbReference>
<dbReference type="PRINTS" id="PR00081">
    <property type="entry name" value="GDHRDH"/>
</dbReference>
<organism evidence="3 4">
    <name type="scientific">Sphingoaurantiacus capsulatus</name>
    <dbReference type="NCBI Taxonomy" id="1771310"/>
    <lineage>
        <taxon>Bacteria</taxon>
        <taxon>Pseudomonadati</taxon>
        <taxon>Pseudomonadota</taxon>
        <taxon>Alphaproteobacteria</taxon>
        <taxon>Sphingomonadales</taxon>
        <taxon>Sphingosinicellaceae</taxon>
        <taxon>Sphingoaurantiacus</taxon>
    </lineage>
</organism>
<evidence type="ECO:0000313" key="3">
    <source>
        <dbReference type="EMBL" id="MFC3712184.1"/>
    </source>
</evidence>
<dbReference type="Pfam" id="PF13561">
    <property type="entry name" value="adh_short_C2"/>
    <property type="match status" value="1"/>
</dbReference>
<keyword evidence="4" id="KW-1185">Reference proteome</keyword>
<dbReference type="SUPFAM" id="SSF51735">
    <property type="entry name" value="NAD(P)-binding Rossmann-fold domains"/>
    <property type="match status" value="1"/>
</dbReference>
<sequence length="268" mass="27489">MADAFKDQVLAGKVAYIAGGSSGINLGIAQRLAAQGAKVAIVSRSQDKIDAAVKTITDAGGTAWGTSVDVRDYAGVETSLAATRDKFGEIDVLVSGAAGNFLAPVVGMSANAFKTVVDIDLIGTFNVFRACFDYVKKPGASLIAITAGQGTHPMMFQAHACAAKAGINMLTRVLAMEWGPAGIRVNGISPGPISETEGMQRLAASPAAEAALKGRIPLRDYGTKRDIADMALYLASDNAAYITGAILDVDGGSSLGDASPNALTPPKR</sequence>
<gene>
    <name evidence="3" type="ORF">ACFOMD_06365</name>
</gene>
<dbReference type="InterPro" id="IPR036291">
    <property type="entry name" value="NAD(P)-bd_dom_sf"/>
</dbReference>
<evidence type="ECO:0000313" key="4">
    <source>
        <dbReference type="Proteomes" id="UP001595615"/>
    </source>
</evidence>
<reference evidence="4" key="1">
    <citation type="journal article" date="2019" name="Int. J. Syst. Evol. Microbiol.">
        <title>The Global Catalogue of Microorganisms (GCM) 10K type strain sequencing project: providing services to taxonomists for standard genome sequencing and annotation.</title>
        <authorList>
            <consortium name="The Broad Institute Genomics Platform"/>
            <consortium name="The Broad Institute Genome Sequencing Center for Infectious Disease"/>
            <person name="Wu L."/>
            <person name="Ma J."/>
        </authorList>
    </citation>
    <scope>NUCLEOTIDE SEQUENCE [LARGE SCALE GENOMIC DNA]</scope>
    <source>
        <strain evidence="4">KCTC 42644</strain>
    </source>
</reference>
<evidence type="ECO:0000256" key="2">
    <source>
        <dbReference type="ARBA" id="ARBA00023002"/>
    </source>
</evidence>
<dbReference type="EMBL" id="JBHRXV010000004">
    <property type="protein sequence ID" value="MFC3712184.1"/>
    <property type="molecule type" value="Genomic_DNA"/>
</dbReference>
<comment type="caution">
    <text evidence="3">The sequence shown here is derived from an EMBL/GenBank/DDBJ whole genome shotgun (WGS) entry which is preliminary data.</text>
</comment>
<name>A0ABV7XC19_9SPHN</name>
<protein>
    <submittedName>
        <fullName evidence="3">SDR family oxidoreductase</fullName>
    </submittedName>
</protein>
<evidence type="ECO:0000256" key="1">
    <source>
        <dbReference type="ARBA" id="ARBA00022857"/>
    </source>
</evidence>
<dbReference type="InterPro" id="IPR045017">
    <property type="entry name" value="DECR2-like"/>
</dbReference>
<dbReference type="RefSeq" id="WP_380858567.1">
    <property type="nucleotide sequence ID" value="NZ_JBHRXV010000004.1"/>
</dbReference>
<proteinExistence type="predicted"/>
<accession>A0ABV7XC19</accession>